<dbReference type="PIRSF" id="PIRSF020481">
    <property type="entry name" value="BAP"/>
    <property type="match status" value="1"/>
</dbReference>
<dbReference type="InterPro" id="IPR052726">
    <property type="entry name" value="Phage_Baseplate_Hub"/>
</dbReference>
<evidence type="ECO:0000259" key="1">
    <source>
        <dbReference type="Pfam" id="PF26079"/>
    </source>
</evidence>
<dbReference type="InterPro" id="IPR014507">
    <property type="entry name" value="Baseplate_assembly_J_pred"/>
</dbReference>
<dbReference type="AlphaFoldDB" id="A0A162BXM4"/>
<dbReference type="PANTHER" id="PTHR35862:SF1">
    <property type="entry name" value="FELS-2 PROPHAGE PROTEIN"/>
    <property type="match status" value="1"/>
</dbReference>
<dbReference type="Proteomes" id="UP000076486">
    <property type="component" value="Unassembled WGS sequence"/>
</dbReference>
<gene>
    <name evidence="2" type="ORF">N473_06885</name>
</gene>
<reference evidence="2 3" key="1">
    <citation type="submission" date="2013-07" db="EMBL/GenBank/DDBJ databases">
        <title>Comparative Genomic and Metabolomic Analysis of Twelve Strains of Pseudoalteromonas luteoviolacea.</title>
        <authorList>
            <person name="Vynne N.G."/>
            <person name="Mansson M."/>
            <person name="Gram L."/>
        </authorList>
    </citation>
    <scope>NUCLEOTIDE SEQUENCE [LARGE SCALE GENOMIC DNA]</scope>
    <source>
        <strain evidence="2 3">CPMOR-1</strain>
    </source>
</reference>
<organism evidence="2 3">
    <name type="scientific">Pseudoalteromonas luteoviolacea CPMOR-1</name>
    <dbReference type="NCBI Taxonomy" id="1365248"/>
    <lineage>
        <taxon>Bacteria</taxon>
        <taxon>Pseudomonadati</taxon>
        <taxon>Pseudomonadota</taxon>
        <taxon>Gammaproteobacteria</taxon>
        <taxon>Alteromonadales</taxon>
        <taxon>Pseudoalteromonadaceae</taxon>
        <taxon>Pseudoalteromonas</taxon>
    </lineage>
</organism>
<dbReference type="PANTHER" id="PTHR35862">
    <property type="entry name" value="FELS-2 PROPHAGE PROTEIN"/>
    <property type="match status" value="1"/>
</dbReference>
<accession>A0A162BXM4</accession>
<name>A0A162BXM4_9GAMM</name>
<protein>
    <submittedName>
        <fullName evidence="2">Baseplate assembly protein</fullName>
    </submittedName>
</protein>
<evidence type="ECO:0000313" key="3">
    <source>
        <dbReference type="Proteomes" id="UP000076486"/>
    </source>
</evidence>
<proteinExistence type="predicted"/>
<feature type="domain" description="Baseplate J-like C-terminal" evidence="1">
    <location>
        <begin position="246"/>
        <end position="327"/>
    </location>
</feature>
<dbReference type="Pfam" id="PF26079">
    <property type="entry name" value="Baseplate_J_C"/>
    <property type="match status" value="1"/>
</dbReference>
<dbReference type="PATRIC" id="fig|1365248.3.peg.5404"/>
<sequence length="333" mass="36306">MSMTNFTGIDLSKLPPPNIIEPLSYEQIKNDMLTDYKARYPDAEITLASEPAVKLIEAFAYRELKMRQRVNEAAEAVLLAKAADTELDYLGARFGVERQIVEAGDPQALPPIPATYEDNERYRERIQLALEGFSTAGPIGAYVFHAMRVSSFVKDVAVDAPIFASAQLSNEQLALLPAGTTILQCTYDAGLANPQPGDVAISVLSTQSNGTPTTELNQSVLAHLNADDVRPLTDHVRLRPTEIIEYQIEAVLHFYPGPDAESVRQAAETAVQAWVIDNHKLGRDISLSALYSVLHRPGVQRVELLAPANDLVVNGHQAAFCTSVNISTGGRNV</sequence>
<dbReference type="RefSeq" id="WP_063370376.1">
    <property type="nucleotide sequence ID" value="NZ_AUYC01000095.1"/>
</dbReference>
<dbReference type="EMBL" id="AUYC01000095">
    <property type="protein sequence ID" value="KZN57480.1"/>
    <property type="molecule type" value="Genomic_DNA"/>
</dbReference>
<comment type="caution">
    <text evidence="2">The sequence shown here is derived from an EMBL/GenBank/DDBJ whole genome shotgun (WGS) entry which is preliminary data.</text>
</comment>
<dbReference type="InterPro" id="IPR058530">
    <property type="entry name" value="Baseplate_J-like_C"/>
</dbReference>
<evidence type="ECO:0000313" key="2">
    <source>
        <dbReference type="EMBL" id="KZN57480.1"/>
    </source>
</evidence>